<comment type="caution">
    <text evidence="1">The sequence shown here is derived from an EMBL/GenBank/DDBJ whole genome shotgun (WGS) entry which is preliminary data.</text>
</comment>
<dbReference type="STRING" id="1797291.A2V47_05275"/>
<dbReference type="Pfam" id="PF02597">
    <property type="entry name" value="ThiS"/>
    <property type="match status" value="1"/>
</dbReference>
<evidence type="ECO:0000313" key="2">
    <source>
        <dbReference type="Proteomes" id="UP000177701"/>
    </source>
</evidence>
<dbReference type="PANTHER" id="PTHR34472:SF1">
    <property type="entry name" value="SULFUR CARRIER PROTEIN THIS"/>
    <property type="match status" value="1"/>
</dbReference>
<dbReference type="InterPro" id="IPR010035">
    <property type="entry name" value="Thi_S"/>
</dbReference>
<organism evidence="1 2">
    <name type="scientific">Candidatus Sediminicultor quintus</name>
    <dbReference type="NCBI Taxonomy" id="1797291"/>
    <lineage>
        <taxon>Bacteria</taxon>
        <taxon>Pseudomonadati</taxon>
        <taxon>Atribacterota</taxon>
        <taxon>Candidatus Phoenicimicrobiia</taxon>
        <taxon>Candidatus Pheonicimicrobiales</taxon>
        <taxon>Candidatus Phoenicimicrobiaceae</taxon>
        <taxon>Candidatus Sediminicultor</taxon>
    </lineage>
</organism>
<protein>
    <submittedName>
        <fullName evidence="1">Thiamine biosynthesis protein ThiS</fullName>
    </submittedName>
</protein>
<dbReference type="AlphaFoldDB" id="A0A1F5A9F5"/>
<dbReference type="InterPro" id="IPR016155">
    <property type="entry name" value="Mopterin_synth/thiamin_S_b"/>
</dbReference>
<dbReference type="InterPro" id="IPR003749">
    <property type="entry name" value="ThiS/MoaD-like"/>
</dbReference>
<dbReference type="PANTHER" id="PTHR34472">
    <property type="entry name" value="SULFUR CARRIER PROTEIN THIS"/>
    <property type="match status" value="1"/>
</dbReference>
<accession>A0A1F5A9F5</accession>
<gene>
    <name evidence="1" type="ORF">A2V47_05275</name>
</gene>
<dbReference type="CDD" id="cd00565">
    <property type="entry name" value="Ubl_ThiS"/>
    <property type="match status" value="1"/>
</dbReference>
<proteinExistence type="predicted"/>
<name>A0A1F5A9F5_9BACT</name>
<sequence length="65" mass="7474">MIKVNGRDKEWEENITVDLLLEKCKYTFPLIMVKVNGKYISKEKYKDTLIMNGDDVQVIHSIAGG</sequence>
<dbReference type="SUPFAM" id="SSF54285">
    <property type="entry name" value="MoaD/ThiS"/>
    <property type="match status" value="1"/>
</dbReference>
<dbReference type="Gene3D" id="3.10.20.30">
    <property type="match status" value="1"/>
</dbReference>
<dbReference type="NCBIfam" id="TIGR01683">
    <property type="entry name" value="thiS"/>
    <property type="match status" value="1"/>
</dbReference>
<dbReference type="Proteomes" id="UP000177701">
    <property type="component" value="Unassembled WGS sequence"/>
</dbReference>
<evidence type="ECO:0000313" key="1">
    <source>
        <dbReference type="EMBL" id="OGD14497.1"/>
    </source>
</evidence>
<dbReference type="InterPro" id="IPR012675">
    <property type="entry name" value="Beta-grasp_dom_sf"/>
</dbReference>
<reference evidence="1 2" key="1">
    <citation type="journal article" date="2016" name="Nat. Commun.">
        <title>Thousands of microbial genomes shed light on interconnected biogeochemical processes in an aquifer system.</title>
        <authorList>
            <person name="Anantharaman K."/>
            <person name="Brown C.T."/>
            <person name="Hug L.A."/>
            <person name="Sharon I."/>
            <person name="Castelle C.J."/>
            <person name="Probst A.J."/>
            <person name="Thomas B.C."/>
            <person name="Singh A."/>
            <person name="Wilkins M.J."/>
            <person name="Karaoz U."/>
            <person name="Brodie E.L."/>
            <person name="Williams K.H."/>
            <person name="Hubbard S.S."/>
            <person name="Banfield J.F."/>
        </authorList>
    </citation>
    <scope>NUCLEOTIDE SEQUENCE [LARGE SCALE GENOMIC DNA]</scope>
</reference>
<dbReference type="EMBL" id="MEYH01000083">
    <property type="protein sequence ID" value="OGD14497.1"/>
    <property type="molecule type" value="Genomic_DNA"/>
</dbReference>